<dbReference type="GO" id="GO:0008270">
    <property type="term" value="F:zinc ion binding"/>
    <property type="evidence" value="ECO:0007669"/>
    <property type="project" value="UniProtKB-KW"/>
</dbReference>
<dbReference type="GO" id="GO:0005634">
    <property type="term" value="C:nucleus"/>
    <property type="evidence" value="ECO:0007669"/>
    <property type="project" value="UniProtKB-SubCell"/>
</dbReference>
<dbReference type="PROSITE" id="PS00028">
    <property type="entry name" value="ZINC_FINGER_C2H2_1"/>
    <property type="match status" value="5"/>
</dbReference>
<dbReference type="FunFam" id="3.30.160.60:FF:001329">
    <property type="entry name" value="INSM transcriptional repressor 1"/>
    <property type="match status" value="1"/>
</dbReference>
<evidence type="ECO:0000256" key="6">
    <source>
        <dbReference type="ARBA" id="ARBA00023015"/>
    </source>
</evidence>
<evidence type="ECO:0000256" key="3">
    <source>
        <dbReference type="ARBA" id="ARBA00022737"/>
    </source>
</evidence>
<dbReference type="PANTHER" id="PTHR15065">
    <property type="entry name" value="INSULINOMA-ASSOCIATED 1"/>
    <property type="match status" value="1"/>
</dbReference>
<keyword evidence="2" id="KW-0479">Metal-binding</keyword>
<feature type="domain" description="C2H2-type" evidence="11">
    <location>
        <begin position="1017"/>
        <end position="1045"/>
    </location>
</feature>
<feature type="compositionally biased region" description="Polar residues" evidence="10">
    <location>
        <begin position="431"/>
        <end position="445"/>
    </location>
</feature>
<feature type="domain" description="C2H2-type" evidence="11">
    <location>
        <begin position="988"/>
        <end position="1011"/>
    </location>
</feature>
<dbReference type="Proteomes" id="UP000762676">
    <property type="component" value="Unassembled WGS sequence"/>
</dbReference>
<accession>A0AAV4I8A3</accession>
<keyword evidence="7" id="KW-0804">Transcription</keyword>
<comment type="caution">
    <text evidence="12">The sequence shown here is derived from an EMBL/GenBank/DDBJ whole genome shotgun (WGS) entry which is preliminary data.</text>
</comment>
<dbReference type="GO" id="GO:0017053">
    <property type="term" value="C:transcription repressor complex"/>
    <property type="evidence" value="ECO:0007669"/>
    <property type="project" value="TreeGrafter"/>
</dbReference>
<dbReference type="PANTHER" id="PTHR15065:SF4">
    <property type="entry name" value="LD18634P"/>
    <property type="match status" value="1"/>
</dbReference>
<evidence type="ECO:0000256" key="5">
    <source>
        <dbReference type="ARBA" id="ARBA00022833"/>
    </source>
</evidence>
<evidence type="ECO:0000256" key="2">
    <source>
        <dbReference type="ARBA" id="ARBA00022723"/>
    </source>
</evidence>
<keyword evidence="8" id="KW-0539">Nucleus</keyword>
<sequence>MVMPRHFLVKRYSPVDDAMNQTELQNVFQRAASEPGSTGETLLTTITSAALTNGSVGTYITDADQLNSLREDLIRNPYHIQHHNHHLHHHHHHLGEYTCHGSPDSGYAASPNSITHRDKDIIAVKKEYNNNNNEYSSSSSNSSNHYNKYQMSRFIGGIGMFKSHPYFNTHLNTRDISGSGSTYQDHIFLTDLRKSYAERHEYEDNTYEVPMDLSLPRKDRESVSPSSSPAQQEDITVQIPSSPPTKERTPTPAESAAIMYLNHLRGRGFCFPQSPPHPAYQLPYNRQELAESAINNYNGGEAFHASISNKDGVSCVTVSVSSPPSSPSPPPVAQRTQPSHQVIAPVVTLPTESTHRQKSPEKSSAPPPLRENTENLSNVREANRISIQVPKDTLHTRLKTPPSSPSSSSPSEDLSKSAPPLRSYITDINEKNSSPPNSTDSCSEHSTTTAATTPKPNASSSTSASSTQGTKLATAPVAGKKSSSGSRPVGNRRLKAVRKLDFDVDTTSPVSGTIIKDAADFHPEEGRVVYGDIEPSFNLVEVTPEARAELEKIDNKIGDYICQLCKEMYQDAFQLAQHRCSRIVHVEYRCPECEKVFNCPANLASHRRWHKPRATNAAQATKAPGKPQAAHKTAKQRRKGSLSSSKEPITSDLSQKQNVFLDIKETRLEAEATSSGSMAYRNGSLLIDTRSRHDCQIPTAGSPKYENRHGKTIVAEKYETAFSDNETSERFSKHIDFSLKPSSDVNFLKSNSHSSHISTMATSASKTLEHEVSGSSLTAEERSLVLQVLSSHNHNSNQQQKQKQPHHTTTTMATSTIMTPVISDFHEPKRAPGGGKRARLEDDHIFSDFYKIEEAEEEAPIDMSQKGNDKDKKEVQPYYLTNTSQTQAALTERPNNPQWKCDLCDKRFLRQSYLRKHCQTQHHLNQYSPTETTANRTLTQPSFQCENTDIFKKNCLKRPLASSHMKSHLHIPVAVNGTTISDPRNHILDCRVCGKTFSSEHARAKHETCAHGMPSSHVCSTCDSSFSSKTALEKHVRTVHAAEHFACKYCSSTFHSSPGLTRHINKCHPTENRQVILLQLPTSRPS</sequence>
<feature type="domain" description="C2H2-type" evidence="11">
    <location>
        <begin position="588"/>
        <end position="615"/>
    </location>
</feature>
<dbReference type="AlphaFoldDB" id="A0AAV4I8A3"/>
<dbReference type="GO" id="GO:0001227">
    <property type="term" value="F:DNA-binding transcription repressor activity, RNA polymerase II-specific"/>
    <property type="evidence" value="ECO:0007669"/>
    <property type="project" value="TreeGrafter"/>
</dbReference>
<evidence type="ECO:0000259" key="11">
    <source>
        <dbReference type="PROSITE" id="PS50157"/>
    </source>
</evidence>
<protein>
    <submittedName>
        <fullName evidence="12">Insulinoma-associated protein 1a</fullName>
    </submittedName>
</protein>
<gene>
    <name evidence="12" type="ORF">ElyMa_001194100</name>
</gene>
<feature type="compositionally biased region" description="Low complexity" evidence="10">
    <location>
        <begin position="446"/>
        <end position="467"/>
    </location>
</feature>
<dbReference type="InterPro" id="IPR036236">
    <property type="entry name" value="Znf_C2H2_sf"/>
</dbReference>
<evidence type="ECO:0000256" key="4">
    <source>
        <dbReference type="ARBA" id="ARBA00022771"/>
    </source>
</evidence>
<keyword evidence="6" id="KW-0805">Transcription regulation</keyword>
<evidence type="ECO:0000313" key="13">
    <source>
        <dbReference type="Proteomes" id="UP000762676"/>
    </source>
</evidence>
<evidence type="ECO:0000256" key="8">
    <source>
        <dbReference type="ARBA" id="ARBA00023242"/>
    </source>
</evidence>
<keyword evidence="5" id="KW-0862">Zinc</keyword>
<feature type="domain" description="C2H2-type" evidence="11">
    <location>
        <begin position="899"/>
        <end position="928"/>
    </location>
</feature>
<dbReference type="Gene3D" id="3.30.160.60">
    <property type="entry name" value="Classic Zinc Finger"/>
    <property type="match status" value="2"/>
</dbReference>
<keyword evidence="3" id="KW-0677">Repeat</keyword>
<name>A0AAV4I8A3_9GAST</name>
<reference evidence="12 13" key="1">
    <citation type="journal article" date="2021" name="Elife">
        <title>Chloroplast acquisition without the gene transfer in kleptoplastic sea slugs, Plakobranchus ocellatus.</title>
        <authorList>
            <person name="Maeda T."/>
            <person name="Takahashi S."/>
            <person name="Yoshida T."/>
            <person name="Shimamura S."/>
            <person name="Takaki Y."/>
            <person name="Nagai Y."/>
            <person name="Toyoda A."/>
            <person name="Suzuki Y."/>
            <person name="Arimoto A."/>
            <person name="Ishii H."/>
            <person name="Satoh N."/>
            <person name="Nishiyama T."/>
            <person name="Hasebe M."/>
            <person name="Maruyama T."/>
            <person name="Minagawa J."/>
            <person name="Obokata J."/>
            <person name="Shigenobu S."/>
        </authorList>
    </citation>
    <scope>NUCLEOTIDE SEQUENCE [LARGE SCALE GENOMIC DNA]</scope>
</reference>
<feature type="compositionally biased region" description="Polar residues" evidence="10">
    <location>
        <begin position="641"/>
        <end position="651"/>
    </location>
</feature>
<dbReference type="InterPro" id="IPR042972">
    <property type="entry name" value="INSM1/2"/>
</dbReference>
<keyword evidence="13" id="KW-1185">Reference proteome</keyword>
<evidence type="ECO:0000313" key="12">
    <source>
        <dbReference type="EMBL" id="GFS05217.1"/>
    </source>
</evidence>
<organism evidence="12 13">
    <name type="scientific">Elysia marginata</name>
    <dbReference type="NCBI Taxonomy" id="1093978"/>
    <lineage>
        <taxon>Eukaryota</taxon>
        <taxon>Metazoa</taxon>
        <taxon>Spiralia</taxon>
        <taxon>Lophotrochozoa</taxon>
        <taxon>Mollusca</taxon>
        <taxon>Gastropoda</taxon>
        <taxon>Heterobranchia</taxon>
        <taxon>Euthyneura</taxon>
        <taxon>Panpulmonata</taxon>
        <taxon>Sacoglossa</taxon>
        <taxon>Placobranchoidea</taxon>
        <taxon>Plakobranchidae</taxon>
        <taxon>Elysia</taxon>
    </lineage>
</organism>
<feature type="region of interest" description="Disordered" evidence="10">
    <location>
        <begin position="213"/>
        <end position="251"/>
    </location>
</feature>
<evidence type="ECO:0000256" key="10">
    <source>
        <dbReference type="SAM" id="MobiDB-lite"/>
    </source>
</evidence>
<feature type="domain" description="C2H2-type" evidence="11">
    <location>
        <begin position="1045"/>
        <end position="1073"/>
    </location>
</feature>
<comment type="subcellular location">
    <subcellularLocation>
        <location evidence="1">Nucleus</location>
    </subcellularLocation>
</comment>
<feature type="compositionally biased region" description="Polar residues" evidence="10">
    <location>
        <begin position="223"/>
        <end position="240"/>
    </location>
</feature>
<evidence type="ECO:0000256" key="1">
    <source>
        <dbReference type="ARBA" id="ARBA00004123"/>
    </source>
</evidence>
<dbReference type="SUPFAM" id="SSF57667">
    <property type="entry name" value="beta-beta-alpha zinc fingers"/>
    <property type="match status" value="3"/>
</dbReference>
<dbReference type="GO" id="GO:0030182">
    <property type="term" value="P:neuron differentiation"/>
    <property type="evidence" value="ECO:0007669"/>
    <property type="project" value="TreeGrafter"/>
</dbReference>
<evidence type="ECO:0000256" key="7">
    <source>
        <dbReference type="ARBA" id="ARBA00023163"/>
    </source>
</evidence>
<dbReference type="GO" id="GO:0000978">
    <property type="term" value="F:RNA polymerase II cis-regulatory region sequence-specific DNA binding"/>
    <property type="evidence" value="ECO:0007669"/>
    <property type="project" value="TreeGrafter"/>
</dbReference>
<dbReference type="GO" id="GO:0010564">
    <property type="term" value="P:regulation of cell cycle process"/>
    <property type="evidence" value="ECO:0007669"/>
    <property type="project" value="TreeGrafter"/>
</dbReference>
<evidence type="ECO:0000256" key="9">
    <source>
        <dbReference type="PROSITE-ProRule" id="PRU00042"/>
    </source>
</evidence>
<dbReference type="EMBL" id="BMAT01002349">
    <property type="protein sequence ID" value="GFS05217.1"/>
    <property type="molecule type" value="Genomic_DNA"/>
</dbReference>
<feature type="region of interest" description="Disordered" evidence="10">
    <location>
        <begin position="318"/>
        <end position="492"/>
    </location>
</feature>
<dbReference type="SMART" id="SM00355">
    <property type="entry name" value="ZnF_C2H2"/>
    <property type="match status" value="6"/>
</dbReference>
<dbReference type="InterPro" id="IPR013087">
    <property type="entry name" value="Znf_C2H2_type"/>
</dbReference>
<keyword evidence="4 9" id="KW-0863">Zinc-finger</keyword>
<proteinExistence type="predicted"/>
<dbReference type="PROSITE" id="PS50157">
    <property type="entry name" value="ZINC_FINGER_C2H2_2"/>
    <property type="match status" value="5"/>
</dbReference>
<feature type="region of interest" description="Disordered" evidence="10">
    <location>
        <begin position="610"/>
        <end position="651"/>
    </location>
</feature>